<keyword evidence="3" id="KW-1185">Reference proteome</keyword>
<dbReference type="PANTHER" id="PTHR33050">
    <property type="entry name" value="REVERSE TRANSCRIPTASE DOMAIN-CONTAINING PROTEIN"/>
    <property type="match status" value="1"/>
</dbReference>
<dbReference type="OrthoDB" id="2286148at2759"/>
<dbReference type="Proteomes" id="UP000187283">
    <property type="component" value="Unassembled WGS sequence"/>
</dbReference>
<feature type="region of interest" description="Disordered" evidence="1">
    <location>
        <begin position="215"/>
        <end position="254"/>
    </location>
</feature>
<dbReference type="EMBL" id="LSSN01000047">
    <property type="protein sequence ID" value="OMJ26247.1"/>
    <property type="molecule type" value="Genomic_DNA"/>
</dbReference>
<dbReference type="CDD" id="cd09275">
    <property type="entry name" value="RNase_HI_RT_DIRS1"/>
    <property type="match status" value="1"/>
</dbReference>
<proteinExistence type="predicted"/>
<evidence type="ECO:0008006" key="4">
    <source>
        <dbReference type="Google" id="ProtNLM"/>
    </source>
</evidence>
<evidence type="ECO:0000256" key="1">
    <source>
        <dbReference type="SAM" id="MobiDB-lite"/>
    </source>
</evidence>
<protein>
    <recommendedName>
        <fullName evidence="4">Reverse transcriptase RNase H-like domain-containing protein</fullName>
    </recommendedName>
</protein>
<dbReference type="InterPro" id="IPR052055">
    <property type="entry name" value="Hepadnavirus_pol/RT"/>
</dbReference>
<dbReference type="SUPFAM" id="SSF56672">
    <property type="entry name" value="DNA/RNA polymerases"/>
    <property type="match status" value="1"/>
</dbReference>
<name>A0A1R1YH55_9FUNG</name>
<sequence length="282" mass="32044">MLRRLLEPKNKSWMKNTSWTSMVILSDEAIHNLLFWRDQLKKWNGLSFLPETPEIEIFTDANDTAWGVVIGHKSYSGLWKRSEATLHINCKELLAVLIVLILKEVVGQSVLIYPENTTTLAYVRKFDGTTSLKLLSIAERLWENCMKTNNRPQARTCCDTTSRVGRARNAPAQEPNCTDIPEDETRADKNDFNITWMNFGDLVSGNFSTIDFTATNSTSNRGSPRSEKRKVPAHQKQGMDSNGMENQRSALKDKGVSNTAIELIFNSHRTGTENDIKTLRYQ</sequence>
<reference evidence="2 3" key="1">
    <citation type="submission" date="2017-01" db="EMBL/GenBank/DDBJ databases">
        <authorList>
            <person name="Mah S.A."/>
            <person name="Swanson W.J."/>
            <person name="Moy G.W."/>
            <person name="Vacquier V.D."/>
        </authorList>
    </citation>
    <scope>NUCLEOTIDE SEQUENCE [LARGE SCALE GENOMIC DNA]</scope>
    <source>
        <strain evidence="2 3">GSMNP</strain>
    </source>
</reference>
<gene>
    <name evidence="2" type="ORF">AYI70_g321</name>
</gene>
<dbReference type="AlphaFoldDB" id="A0A1R1YH55"/>
<organism evidence="2 3">
    <name type="scientific">Smittium culicis</name>
    <dbReference type="NCBI Taxonomy" id="133412"/>
    <lineage>
        <taxon>Eukaryota</taxon>
        <taxon>Fungi</taxon>
        <taxon>Fungi incertae sedis</taxon>
        <taxon>Zoopagomycota</taxon>
        <taxon>Kickxellomycotina</taxon>
        <taxon>Harpellomycetes</taxon>
        <taxon>Harpellales</taxon>
        <taxon>Legeriomycetaceae</taxon>
        <taxon>Smittium</taxon>
    </lineage>
</organism>
<comment type="caution">
    <text evidence="2">The sequence shown here is derived from an EMBL/GenBank/DDBJ whole genome shotgun (WGS) entry which is preliminary data.</text>
</comment>
<evidence type="ECO:0000313" key="2">
    <source>
        <dbReference type="EMBL" id="OMJ26247.1"/>
    </source>
</evidence>
<dbReference type="PANTHER" id="PTHR33050:SF7">
    <property type="entry name" value="RIBONUCLEASE H"/>
    <property type="match status" value="1"/>
</dbReference>
<accession>A0A1R1YH55</accession>
<dbReference type="InterPro" id="IPR043502">
    <property type="entry name" value="DNA/RNA_pol_sf"/>
</dbReference>
<evidence type="ECO:0000313" key="3">
    <source>
        <dbReference type="Proteomes" id="UP000187283"/>
    </source>
</evidence>
<feature type="compositionally biased region" description="Polar residues" evidence="1">
    <location>
        <begin position="238"/>
        <end position="249"/>
    </location>
</feature>